<evidence type="ECO:0000256" key="4">
    <source>
        <dbReference type="ARBA" id="ARBA00022989"/>
    </source>
</evidence>
<feature type="transmembrane region" description="Helical" evidence="6">
    <location>
        <begin position="97"/>
        <end position="115"/>
    </location>
</feature>
<gene>
    <name evidence="7" type="ORF">S12H4_06959</name>
</gene>
<evidence type="ECO:0000313" key="7">
    <source>
        <dbReference type="EMBL" id="GAI71775.1"/>
    </source>
</evidence>
<sequence>DDLETKYKVKRFSRYKSQIGLVIMTTSIFVLFMITSPEVFLHGRIYQSFLSTVPFIGFMALGLTFVLAMGEIDLSFPSVMALSGFIFTITFQTTNSVILALICSILSGVIVGFINGTLVTSIGIPSIVVTLGMQFLIRGFSNIISNGLARTVEVDKTISYKIFVGKLGPIPAQSIWFIGIAIFFYFLLFRHKFGEHVLFIGDNQETARMMGVNVKRVKIIVFMLMGVMASLAGILSCYRMRTWWPTMGDGYMMMTMAAAFVGGTSMAGGEASIFGTFLASFLIGSLEAGIVASGLSGFWTRFVCGLLIIISVTVHILVKRKKIGIR</sequence>
<dbReference type="AlphaFoldDB" id="X1S8L7"/>
<reference evidence="7" key="1">
    <citation type="journal article" date="2014" name="Front. Microbiol.">
        <title>High frequency of phylogenetically diverse reductive dehalogenase-homologous genes in deep subseafloor sedimentary metagenomes.</title>
        <authorList>
            <person name="Kawai M."/>
            <person name="Futagami T."/>
            <person name="Toyoda A."/>
            <person name="Takaki Y."/>
            <person name="Nishi S."/>
            <person name="Hori S."/>
            <person name="Arai W."/>
            <person name="Tsubouchi T."/>
            <person name="Morono Y."/>
            <person name="Uchiyama I."/>
            <person name="Ito T."/>
            <person name="Fujiyama A."/>
            <person name="Inagaki F."/>
            <person name="Takami H."/>
        </authorList>
    </citation>
    <scope>NUCLEOTIDE SEQUENCE</scope>
    <source>
        <strain evidence="7">Expedition CK06-06</strain>
    </source>
</reference>
<evidence type="ECO:0000256" key="5">
    <source>
        <dbReference type="ARBA" id="ARBA00023136"/>
    </source>
</evidence>
<dbReference type="GO" id="GO:0022857">
    <property type="term" value="F:transmembrane transporter activity"/>
    <property type="evidence" value="ECO:0007669"/>
    <property type="project" value="InterPro"/>
</dbReference>
<organism evidence="7">
    <name type="scientific">marine sediment metagenome</name>
    <dbReference type="NCBI Taxonomy" id="412755"/>
    <lineage>
        <taxon>unclassified sequences</taxon>
        <taxon>metagenomes</taxon>
        <taxon>ecological metagenomes</taxon>
    </lineage>
</organism>
<feature type="transmembrane region" description="Helical" evidence="6">
    <location>
        <begin position="298"/>
        <end position="318"/>
    </location>
</feature>
<comment type="caution">
    <text evidence="7">The sequence shown here is derived from an EMBL/GenBank/DDBJ whole genome shotgun (WGS) entry which is preliminary data.</text>
</comment>
<name>X1S8L7_9ZZZZ</name>
<protein>
    <recommendedName>
        <fullName evidence="8">ABC transporter permease</fullName>
    </recommendedName>
</protein>
<accession>X1S8L7</accession>
<dbReference type="GO" id="GO:0005886">
    <property type="term" value="C:plasma membrane"/>
    <property type="evidence" value="ECO:0007669"/>
    <property type="project" value="UniProtKB-SubCell"/>
</dbReference>
<dbReference type="CDD" id="cd06579">
    <property type="entry name" value="TM_PBP1_transp_AraH_like"/>
    <property type="match status" value="1"/>
</dbReference>
<evidence type="ECO:0000256" key="3">
    <source>
        <dbReference type="ARBA" id="ARBA00022692"/>
    </source>
</evidence>
<feature type="transmembrane region" description="Helical" evidence="6">
    <location>
        <begin position="74"/>
        <end position="91"/>
    </location>
</feature>
<keyword evidence="4 6" id="KW-1133">Transmembrane helix</keyword>
<dbReference type="Pfam" id="PF02653">
    <property type="entry name" value="BPD_transp_2"/>
    <property type="match status" value="1"/>
</dbReference>
<evidence type="ECO:0000256" key="1">
    <source>
        <dbReference type="ARBA" id="ARBA00004651"/>
    </source>
</evidence>
<dbReference type="EMBL" id="BARW01002515">
    <property type="protein sequence ID" value="GAI71775.1"/>
    <property type="molecule type" value="Genomic_DNA"/>
</dbReference>
<dbReference type="PANTHER" id="PTHR32196">
    <property type="entry name" value="ABC TRANSPORTER PERMEASE PROTEIN YPHD-RELATED-RELATED"/>
    <property type="match status" value="1"/>
</dbReference>
<keyword evidence="5 6" id="KW-0472">Membrane</keyword>
<keyword evidence="3 6" id="KW-0812">Transmembrane</keyword>
<feature type="non-terminal residue" evidence="7">
    <location>
        <position position="1"/>
    </location>
</feature>
<feature type="transmembrane region" description="Helical" evidence="6">
    <location>
        <begin position="46"/>
        <end position="67"/>
    </location>
</feature>
<feature type="transmembrane region" description="Helical" evidence="6">
    <location>
        <begin position="217"/>
        <end position="236"/>
    </location>
</feature>
<comment type="subcellular location">
    <subcellularLocation>
        <location evidence="1">Cell membrane</location>
        <topology evidence="1">Multi-pass membrane protein</topology>
    </subcellularLocation>
</comment>
<keyword evidence="2" id="KW-1003">Cell membrane</keyword>
<proteinExistence type="predicted"/>
<evidence type="ECO:0008006" key="8">
    <source>
        <dbReference type="Google" id="ProtNLM"/>
    </source>
</evidence>
<evidence type="ECO:0000256" key="6">
    <source>
        <dbReference type="SAM" id="Phobius"/>
    </source>
</evidence>
<dbReference type="PANTHER" id="PTHR32196:SF63">
    <property type="entry name" value="INNER MEMBRANE ABC TRANSPORTER PERMEASE PROTEIN YJFF"/>
    <property type="match status" value="1"/>
</dbReference>
<evidence type="ECO:0000256" key="2">
    <source>
        <dbReference type="ARBA" id="ARBA00022475"/>
    </source>
</evidence>
<dbReference type="InterPro" id="IPR001851">
    <property type="entry name" value="ABC_transp_permease"/>
</dbReference>
<feature type="transmembrane region" description="Helical" evidence="6">
    <location>
        <begin position="21"/>
        <end position="40"/>
    </location>
</feature>
<feature type="transmembrane region" description="Helical" evidence="6">
    <location>
        <begin position="170"/>
        <end position="189"/>
    </location>
</feature>